<evidence type="ECO:0000313" key="2">
    <source>
        <dbReference type="EMBL" id="BCX46227.1"/>
    </source>
</evidence>
<dbReference type="SMART" id="SM00460">
    <property type="entry name" value="TGc"/>
    <property type="match status" value="1"/>
</dbReference>
<evidence type="ECO:0000313" key="3">
    <source>
        <dbReference type="Proteomes" id="UP001374893"/>
    </source>
</evidence>
<proteinExistence type="predicted"/>
<organism evidence="2 3">
    <name type="scientific">Haloferula helveola</name>
    <dbReference type="NCBI Taxonomy" id="490095"/>
    <lineage>
        <taxon>Bacteria</taxon>
        <taxon>Pseudomonadati</taxon>
        <taxon>Verrucomicrobiota</taxon>
        <taxon>Verrucomicrobiia</taxon>
        <taxon>Verrucomicrobiales</taxon>
        <taxon>Verrucomicrobiaceae</taxon>
        <taxon>Haloferula</taxon>
    </lineage>
</organism>
<dbReference type="InterPro" id="IPR002931">
    <property type="entry name" value="Transglutaminase-like"/>
</dbReference>
<dbReference type="EMBL" id="AP024702">
    <property type="protein sequence ID" value="BCX46227.1"/>
    <property type="molecule type" value="Genomic_DNA"/>
</dbReference>
<dbReference type="RefSeq" id="WP_338687647.1">
    <property type="nucleotide sequence ID" value="NZ_AP024702.1"/>
</dbReference>
<dbReference type="InterPro" id="IPR013589">
    <property type="entry name" value="Bac_transglu_N"/>
</dbReference>
<name>A0ABM7R8H6_9BACT</name>
<protein>
    <submittedName>
        <fullName evidence="2">Transglutaminase</fullName>
    </submittedName>
</protein>
<dbReference type="Proteomes" id="UP001374893">
    <property type="component" value="Chromosome"/>
</dbReference>
<accession>A0ABM7R8H6</accession>
<sequence>MTPGPKYQVLHRTVFEYALPVTESVNALHLEPRKFPFQRTLQAFVGVTPPTRLRRFHDLFENVTHHFEVLPPHQRLEITSRIRIQNLKLELPDGARELGEEAYEDPETRERIWPFLQESHYVSSHPEIWREAIDLTTGIHSIFDKASAIMSWIHREFRYETGSTQVNTHLEEAFAHRHGVCQDFTHVMIGLCRAVGIPARYASGYLYNGPRDHLVGSQASHAWAEVYLPNVGWVGFDPTNDNLADERYIKVAVGRDYDDVAPIKGSYRGTGHCMLSVTVEVERLDA</sequence>
<dbReference type="Pfam" id="PF01841">
    <property type="entry name" value="Transglut_core"/>
    <property type="match status" value="1"/>
</dbReference>
<dbReference type="Pfam" id="PF08379">
    <property type="entry name" value="Bact_transglu_N"/>
    <property type="match status" value="1"/>
</dbReference>
<dbReference type="InterPro" id="IPR038765">
    <property type="entry name" value="Papain-like_cys_pep_sf"/>
</dbReference>
<reference evidence="2 3" key="1">
    <citation type="submission" date="2021-06" db="EMBL/GenBank/DDBJ databases">
        <title>Complete genome of Haloferula helveola possessing various polysaccharide degrading enzymes.</title>
        <authorList>
            <person name="Takami H."/>
            <person name="Huang C."/>
            <person name="Hamasaki K."/>
        </authorList>
    </citation>
    <scope>NUCLEOTIDE SEQUENCE [LARGE SCALE GENOMIC DNA]</scope>
    <source>
        <strain evidence="2 3">CN-1</strain>
    </source>
</reference>
<evidence type="ECO:0000259" key="1">
    <source>
        <dbReference type="SMART" id="SM00460"/>
    </source>
</evidence>
<dbReference type="Gene3D" id="3.10.620.30">
    <property type="match status" value="1"/>
</dbReference>
<dbReference type="PANTHER" id="PTHR33490:SF6">
    <property type="entry name" value="SLL1049 PROTEIN"/>
    <property type="match status" value="1"/>
</dbReference>
<keyword evidence="3" id="KW-1185">Reference proteome</keyword>
<gene>
    <name evidence="2" type="ORF">HAHE_01350</name>
</gene>
<dbReference type="PANTHER" id="PTHR33490">
    <property type="entry name" value="BLR5614 PROTEIN-RELATED"/>
    <property type="match status" value="1"/>
</dbReference>
<feature type="domain" description="Transglutaminase-like" evidence="1">
    <location>
        <begin position="173"/>
        <end position="240"/>
    </location>
</feature>
<dbReference type="SUPFAM" id="SSF54001">
    <property type="entry name" value="Cysteine proteinases"/>
    <property type="match status" value="1"/>
</dbReference>